<dbReference type="InterPro" id="IPR036291">
    <property type="entry name" value="NAD(P)-bd_dom_sf"/>
</dbReference>
<feature type="chain" id="PRO_5040962393" description="NAD-dependent epimerase/dehydratase domain-containing protein" evidence="2">
    <location>
        <begin position="20"/>
        <end position="282"/>
    </location>
</feature>
<dbReference type="AlphaFoldDB" id="A0A9W7FFE8"/>
<accession>A0A9W7FFE8</accession>
<keyword evidence="2" id="KW-0732">Signal</keyword>
<comment type="caution">
    <text evidence="4">The sequence shown here is derived from an EMBL/GenBank/DDBJ whole genome shotgun (WGS) entry which is preliminary data.</text>
</comment>
<dbReference type="OrthoDB" id="419598at2759"/>
<keyword evidence="5" id="KW-1185">Reference proteome</keyword>
<feature type="signal peptide" evidence="2">
    <location>
        <begin position="1"/>
        <end position="19"/>
    </location>
</feature>
<comment type="similarity">
    <text evidence="1">Belongs to the NAD(P)-dependent epimerase/dehydratase family.</text>
</comment>
<dbReference type="SUPFAM" id="SSF51735">
    <property type="entry name" value="NAD(P)-binding Rossmann-fold domains"/>
    <property type="match status" value="1"/>
</dbReference>
<dbReference type="Pfam" id="PF01370">
    <property type="entry name" value="Epimerase"/>
    <property type="match status" value="1"/>
</dbReference>
<dbReference type="EMBL" id="BRXZ01000408">
    <property type="protein sequence ID" value="GMI11130.1"/>
    <property type="molecule type" value="Genomic_DNA"/>
</dbReference>
<evidence type="ECO:0000313" key="5">
    <source>
        <dbReference type="Proteomes" id="UP001165082"/>
    </source>
</evidence>
<dbReference type="Proteomes" id="UP001165082">
    <property type="component" value="Unassembled WGS sequence"/>
</dbReference>
<feature type="non-terminal residue" evidence="4">
    <location>
        <position position="282"/>
    </location>
</feature>
<feature type="domain" description="NAD-dependent epimerase/dehydratase" evidence="3">
    <location>
        <begin position="32"/>
        <end position="248"/>
    </location>
</feature>
<reference evidence="4" key="1">
    <citation type="submission" date="2022-07" db="EMBL/GenBank/DDBJ databases">
        <title>Genome analysis of Parmales, a sister group of diatoms, reveals the evolutionary specialization of diatoms from phago-mixotrophs to photoautotrophs.</title>
        <authorList>
            <person name="Ban H."/>
            <person name="Sato S."/>
            <person name="Yoshikawa S."/>
            <person name="Kazumasa Y."/>
            <person name="Nakamura Y."/>
            <person name="Ichinomiya M."/>
            <person name="Saitoh K."/>
            <person name="Sato N."/>
            <person name="Blanc-Mathieu R."/>
            <person name="Endo H."/>
            <person name="Kuwata A."/>
            <person name="Ogata H."/>
        </authorList>
    </citation>
    <scope>NUCLEOTIDE SEQUENCE</scope>
</reference>
<proteinExistence type="inferred from homology"/>
<name>A0A9W7FFE8_9STRA</name>
<dbReference type="InterPro" id="IPR001509">
    <property type="entry name" value="Epimerase_deHydtase"/>
</dbReference>
<gene>
    <name evidence="4" type="ORF">TrRE_jg4086</name>
</gene>
<evidence type="ECO:0000313" key="4">
    <source>
        <dbReference type="EMBL" id="GMI11130.1"/>
    </source>
</evidence>
<dbReference type="Gene3D" id="3.40.50.720">
    <property type="entry name" value="NAD(P)-binding Rossmann-like Domain"/>
    <property type="match status" value="1"/>
</dbReference>
<evidence type="ECO:0000256" key="1">
    <source>
        <dbReference type="ARBA" id="ARBA00007637"/>
    </source>
</evidence>
<organism evidence="4 5">
    <name type="scientific">Triparma retinervis</name>
    <dbReference type="NCBI Taxonomy" id="2557542"/>
    <lineage>
        <taxon>Eukaryota</taxon>
        <taxon>Sar</taxon>
        <taxon>Stramenopiles</taxon>
        <taxon>Ochrophyta</taxon>
        <taxon>Bolidophyceae</taxon>
        <taxon>Parmales</taxon>
        <taxon>Triparmaceae</taxon>
        <taxon>Triparma</taxon>
    </lineage>
</organism>
<evidence type="ECO:0000256" key="2">
    <source>
        <dbReference type="SAM" id="SignalP"/>
    </source>
</evidence>
<protein>
    <recommendedName>
        <fullName evidence="3">NAD-dependent epimerase/dehydratase domain-containing protein</fullName>
    </recommendedName>
</protein>
<dbReference type="PANTHER" id="PTHR43000">
    <property type="entry name" value="DTDP-D-GLUCOSE 4,6-DEHYDRATASE-RELATED"/>
    <property type="match status" value="1"/>
</dbReference>
<evidence type="ECO:0000259" key="3">
    <source>
        <dbReference type="Pfam" id="PF01370"/>
    </source>
</evidence>
<sequence length="282" mass="29569">MAWVLFSSILLSSVLNIVALAPSSLIVQNKGGGHGELGYHTATALSNLGHSVTLLQDSSFDKSKQPYASYPSLPPSVTVVECDMSDLPTAVSTSSYDYIIDNYSKDATSPTSKSLLALGSPKAGCKKYLYISSAGIYDPPPGHGGDASGPLLESFPVKSSSGQFSFESALKSAGVPLFAFRPQYIYGPLANKFSYLDYFFSRISSRRPLPIPGSGSQLVSLTSAPDVASLLSCCVTCPAASPGVYNCGSPEVRTYNEVARMCGEACGEEPDVYNYETGGGGG</sequence>